<keyword evidence="1" id="KW-0472">Membrane</keyword>
<dbReference type="EMBL" id="ABEU02000001">
    <property type="status" value="NOT_ANNOTATED_CDS"/>
    <property type="molecule type" value="Genomic_DNA"/>
</dbReference>
<keyword evidence="1" id="KW-1133">Transmembrane helix</keyword>
<reference evidence="2 3" key="2">
    <citation type="journal article" date="2018" name="Plant J.">
        <title>The Physcomitrella patens chromosome-scale assembly reveals moss genome structure and evolution.</title>
        <authorList>
            <person name="Lang D."/>
            <person name="Ullrich K.K."/>
            <person name="Murat F."/>
            <person name="Fuchs J."/>
            <person name="Jenkins J."/>
            <person name="Haas F.B."/>
            <person name="Piednoel M."/>
            <person name="Gundlach H."/>
            <person name="Van Bel M."/>
            <person name="Meyberg R."/>
            <person name="Vives C."/>
            <person name="Morata J."/>
            <person name="Symeonidi A."/>
            <person name="Hiss M."/>
            <person name="Muchero W."/>
            <person name="Kamisugi Y."/>
            <person name="Saleh O."/>
            <person name="Blanc G."/>
            <person name="Decker E.L."/>
            <person name="van Gessel N."/>
            <person name="Grimwood J."/>
            <person name="Hayes R.D."/>
            <person name="Graham S.W."/>
            <person name="Gunter L.E."/>
            <person name="McDaniel S.F."/>
            <person name="Hoernstein S.N.W."/>
            <person name="Larsson A."/>
            <person name="Li F.W."/>
            <person name="Perroud P.F."/>
            <person name="Phillips J."/>
            <person name="Ranjan P."/>
            <person name="Rokshar D.S."/>
            <person name="Rothfels C.J."/>
            <person name="Schneider L."/>
            <person name="Shu S."/>
            <person name="Stevenson D.W."/>
            <person name="Thummler F."/>
            <person name="Tillich M."/>
            <person name="Villarreal Aguilar J.C."/>
            <person name="Widiez T."/>
            <person name="Wong G.K."/>
            <person name="Wymore A."/>
            <person name="Zhang Y."/>
            <person name="Zimmer A.D."/>
            <person name="Quatrano R.S."/>
            <person name="Mayer K.F.X."/>
            <person name="Goodstein D."/>
            <person name="Casacuberta J.M."/>
            <person name="Vandepoele K."/>
            <person name="Reski R."/>
            <person name="Cuming A.C."/>
            <person name="Tuskan G.A."/>
            <person name="Maumus F."/>
            <person name="Salse J."/>
            <person name="Schmutz J."/>
            <person name="Rensing S.A."/>
        </authorList>
    </citation>
    <scope>NUCLEOTIDE SEQUENCE [LARGE SCALE GENOMIC DNA]</scope>
    <source>
        <strain evidence="2 3">cv. Gransden 2004</strain>
    </source>
</reference>
<evidence type="ECO:0000256" key="1">
    <source>
        <dbReference type="SAM" id="Phobius"/>
    </source>
</evidence>
<protein>
    <submittedName>
        <fullName evidence="2">Uncharacterized protein</fullName>
    </submittedName>
</protein>
<organism evidence="2 3">
    <name type="scientific">Physcomitrium patens</name>
    <name type="common">Spreading-leaved earth moss</name>
    <name type="synonym">Physcomitrella patens</name>
    <dbReference type="NCBI Taxonomy" id="3218"/>
    <lineage>
        <taxon>Eukaryota</taxon>
        <taxon>Viridiplantae</taxon>
        <taxon>Streptophyta</taxon>
        <taxon>Embryophyta</taxon>
        <taxon>Bryophyta</taxon>
        <taxon>Bryophytina</taxon>
        <taxon>Bryopsida</taxon>
        <taxon>Funariidae</taxon>
        <taxon>Funariales</taxon>
        <taxon>Funariaceae</taxon>
        <taxon>Physcomitrium</taxon>
    </lineage>
</organism>
<proteinExistence type="predicted"/>
<evidence type="ECO:0000313" key="2">
    <source>
        <dbReference type="EnsemblPlants" id="Pp3c1_27530V3.3"/>
    </source>
</evidence>
<dbReference type="Gramene" id="Pp3c1_27530V3.3">
    <property type="protein sequence ID" value="Pp3c1_27530V3.3"/>
    <property type="gene ID" value="Pp3c1_27530"/>
</dbReference>
<sequence length="131" mass="14873">MPHRFAIDLQKLMPFRAYLLRITRKVAENESPPESQSCVRGVTGSRLAGWQSKSRAEDDRSCDVFCFCFFFIFVSVFLTKSRLVTAHLQLMDQWCHLVAAAQRADLFLPSTSSTMATSIEGSPAWGFIQYL</sequence>
<feature type="transmembrane region" description="Helical" evidence="1">
    <location>
        <begin position="62"/>
        <end position="79"/>
    </location>
</feature>
<dbReference type="Proteomes" id="UP000006727">
    <property type="component" value="Chromosome 1"/>
</dbReference>
<keyword evidence="3" id="KW-1185">Reference proteome</keyword>
<dbReference type="InParanoid" id="A0A7I4BS63"/>
<name>A0A7I4BS63_PHYPA</name>
<accession>A0A7I4BS63</accession>
<reference evidence="2 3" key="1">
    <citation type="journal article" date="2008" name="Science">
        <title>The Physcomitrella genome reveals evolutionary insights into the conquest of land by plants.</title>
        <authorList>
            <person name="Rensing S."/>
            <person name="Lang D."/>
            <person name="Zimmer A."/>
            <person name="Terry A."/>
            <person name="Salamov A."/>
            <person name="Shapiro H."/>
            <person name="Nishiyama T."/>
            <person name="Perroud P.-F."/>
            <person name="Lindquist E."/>
            <person name="Kamisugi Y."/>
            <person name="Tanahashi T."/>
            <person name="Sakakibara K."/>
            <person name="Fujita T."/>
            <person name="Oishi K."/>
            <person name="Shin-I T."/>
            <person name="Kuroki Y."/>
            <person name="Toyoda A."/>
            <person name="Suzuki Y."/>
            <person name="Hashimoto A."/>
            <person name="Yamaguchi K."/>
            <person name="Sugano A."/>
            <person name="Kohara Y."/>
            <person name="Fujiyama A."/>
            <person name="Anterola A."/>
            <person name="Aoki S."/>
            <person name="Ashton N."/>
            <person name="Barbazuk W.B."/>
            <person name="Barker E."/>
            <person name="Bennetzen J."/>
            <person name="Bezanilla M."/>
            <person name="Blankenship R."/>
            <person name="Cho S.H."/>
            <person name="Dutcher S."/>
            <person name="Estelle M."/>
            <person name="Fawcett J.A."/>
            <person name="Gundlach H."/>
            <person name="Hanada K."/>
            <person name="Heyl A."/>
            <person name="Hicks K.A."/>
            <person name="Hugh J."/>
            <person name="Lohr M."/>
            <person name="Mayer K."/>
            <person name="Melkozernov A."/>
            <person name="Murata T."/>
            <person name="Nelson D."/>
            <person name="Pils B."/>
            <person name="Prigge M."/>
            <person name="Reiss B."/>
            <person name="Renner T."/>
            <person name="Rombauts S."/>
            <person name="Rushton P."/>
            <person name="Sanderfoot A."/>
            <person name="Schween G."/>
            <person name="Shiu S.-H."/>
            <person name="Stueber K."/>
            <person name="Theodoulou F.L."/>
            <person name="Tu H."/>
            <person name="Van de Peer Y."/>
            <person name="Verrier P.J."/>
            <person name="Waters E."/>
            <person name="Wood A."/>
            <person name="Yang L."/>
            <person name="Cove D."/>
            <person name="Cuming A."/>
            <person name="Hasebe M."/>
            <person name="Lucas S."/>
            <person name="Mishler D.B."/>
            <person name="Reski R."/>
            <person name="Grigoriev I."/>
            <person name="Quatrano R.S."/>
            <person name="Boore J.L."/>
        </authorList>
    </citation>
    <scope>NUCLEOTIDE SEQUENCE [LARGE SCALE GENOMIC DNA]</scope>
    <source>
        <strain evidence="2 3">cv. Gransden 2004</strain>
    </source>
</reference>
<keyword evidence="1" id="KW-0812">Transmembrane</keyword>
<dbReference type="EnsemblPlants" id="Pp3c1_27530V3.3">
    <property type="protein sequence ID" value="Pp3c1_27530V3.3"/>
    <property type="gene ID" value="Pp3c1_27530"/>
</dbReference>
<dbReference type="AlphaFoldDB" id="A0A7I4BS63"/>
<evidence type="ECO:0000313" key="3">
    <source>
        <dbReference type="Proteomes" id="UP000006727"/>
    </source>
</evidence>
<reference evidence="2" key="3">
    <citation type="submission" date="2020-12" db="UniProtKB">
        <authorList>
            <consortium name="EnsemblPlants"/>
        </authorList>
    </citation>
    <scope>IDENTIFICATION</scope>
</reference>